<evidence type="ECO:0000256" key="4">
    <source>
        <dbReference type="ARBA" id="ARBA00023015"/>
    </source>
</evidence>
<dbReference type="InterPro" id="IPR027268">
    <property type="entry name" value="Peptidase_M4/M1_CTD_sf"/>
</dbReference>
<comment type="subcellular location">
    <subcellularLocation>
        <location evidence="1">Nucleus</location>
    </subcellularLocation>
</comment>
<organism evidence="13 14">
    <name type="scientific">Nematostella vectensis</name>
    <name type="common">Starlet sea anemone</name>
    <dbReference type="NCBI Taxonomy" id="45351"/>
    <lineage>
        <taxon>Eukaryota</taxon>
        <taxon>Metazoa</taxon>
        <taxon>Cnidaria</taxon>
        <taxon>Anthozoa</taxon>
        <taxon>Hexacorallia</taxon>
        <taxon>Actiniaria</taxon>
        <taxon>Edwardsiidae</taxon>
        <taxon>Nematostella</taxon>
    </lineage>
</organism>
<evidence type="ECO:0000259" key="11">
    <source>
        <dbReference type="Pfam" id="PF25316"/>
    </source>
</evidence>
<feature type="domain" description="Transcription initiation factor TFIID subunit 2 TPR repeats" evidence="12">
    <location>
        <begin position="630"/>
        <end position="990"/>
    </location>
</feature>
<keyword evidence="5" id="KW-0804">Transcription</keyword>
<dbReference type="GO" id="GO:0003682">
    <property type="term" value="F:chromatin binding"/>
    <property type="evidence" value="ECO:0000318"/>
    <property type="project" value="GO_Central"/>
</dbReference>
<dbReference type="SUPFAM" id="SSF48371">
    <property type="entry name" value="ARM repeat"/>
    <property type="match status" value="1"/>
</dbReference>
<dbReference type="Pfam" id="PF17900">
    <property type="entry name" value="Peptidase_M1_N"/>
    <property type="match status" value="1"/>
</dbReference>
<gene>
    <name evidence="13" type="ORF">NEMVEDRAFT_v1g10142</name>
</gene>
<feature type="domain" description="Peptidase M1 membrane alanine aminopeptidase" evidence="9">
    <location>
        <begin position="262"/>
        <end position="507"/>
    </location>
</feature>
<dbReference type="EMBL" id="DS469803">
    <property type="protein sequence ID" value="EDO32839.1"/>
    <property type="molecule type" value="Genomic_DNA"/>
</dbReference>
<evidence type="ECO:0000313" key="13">
    <source>
        <dbReference type="EMBL" id="EDO32839.1"/>
    </source>
</evidence>
<dbReference type="InterPro" id="IPR045357">
    <property type="entry name" value="Aminopeptidase_N-like_N"/>
</dbReference>
<dbReference type="CDD" id="cd09839">
    <property type="entry name" value="M1_like_TAF2"/>
    <property type="match status" value="1"/>
</dbReference>
<reference evidence="13 14" key="1">
    <citation type="journal article" date="2007" name="Science">
        <title>Sea anemone genome reveals ancestral eumetazoan gene repertoire and genomic organization.</title>
        <authorList>
            <person name="Putnam N.H."/>
            <person name="Srivastava M."/>
            <person name="Hellsten U."/>
            <person name="Dirks B."/>
            <person name="Chapman J."/>
            <person name="Salamov A."/>
            <person name="Terry A."/>
            <person name="Shapiro H."/>
            <person name="Lindquist E."/>
            <person name="Kapitonov V.V."/>
            <person name="Jurka J."/>
            <person name="Genikhovich G."/>
            <person name="Grigoriev I.V."/>
            <person name="Lucas S.M."/>
            <person name="Steele R.E."/>
            <person name="Finnerty J.R."/>
            <person name="Technau U."/>
            <person name="Martindale M.Q."/>
            <person name="Rokhsar D.S."/>
        </authorList>
    </citation>
    <scope>NUCLEOTIDE SEQUENCE [LARGE SCALE GENOMIC DNA]</scope>
    <source>
        <strain evidence="14">CH2 X CH6</strain>
    </source>
</reference>
<dbReference type="Gene3D" id="2.60.40.1730">
    <property type="entry name" value="tricorn interacting facor f3 domain"/>
    <property type="match status" value="1"/>
</dbReference>
<evidence type="ECO:0000256" key="3">
    <source>
        <dbReference type="ARBA" id="ARBA00017363"/>
    </source>
</evidence>
<dbReference type="InterPro" id="IPR016024">
    <property type="entry name" value="ARM-type_fold"/>
</dbReference>
<dbReference type="InterPro" id="IPR014782">
    <property type="entry name" value="Peptidase_M1_dom"/>
</dbReference>
<dbReference type="HOGENOM" id="CLU_002317_0_0_1"/>
<evidence type="ECO:0000313" key="14">
    <source>
        <dbReference type="Proteomes" id="UP000001593"/>
    </source>
</evidence>
<dbReference type="STRING" id="45351.A7STW0"/>
<evidence type="ECO:0000256" key="7">
    <source>
        <dbReference type="ARBA" id="ARBA00033345"/>
    </source>
</evidence>
<dbReference type="PANTHER" id="PTHR15137">
    <property type="entry name" value="TRANSCRIPTION INITIATION FACTOR TFIID"/>
    <property type="match status" value="1"/>
</dbReference>
<dbReference type="Proteomes" id="UP000001593">
    <property type="component" value="Unassembled WGS sequence"/>
</dbReference>
<dbReference type="SUPFAM" id="SSF63737">
    <property type="entry name" value="Leukotriene A4 hydrolase N-terminal domain"/>
    <property type="match status" value="1"/>
</dbReference>
<dbReference type="PhylomeDB" id="A7STW0"/>
<feature type="region of interest" description="Disordered" evidence="8">
    <location>
        <begin position="392"/>
        <end position="417"/>
    </location>
</feature>
<dbReference type="GO" id="GO:0008237">
    <property type="term" value="F:metallopeptidase activity"/>
    <property type="evidence" value="ECO:0007669"/>
    <property type="project" value="InterPro"/>
</dbReference>
<dbReference type="InterPro" id="IPR042097">
    <property type="entry name" value="Aminopeptidase_N-like_N_sf"/>
</dbReference>
<dbReference type="eggNOG" id="KOG1932">
    <property type="taxonomic scope" value="Eukaryota"/>
</dbReference>
<comment type="similarity">
    <text evidence="2">Belongs to the TAF2 family.</text>
</comment>
<dbReference type="GO" id="GO:0000976">
    <property type="term" value="F:transcription cis-regulatory region binding"/>
    <property type="evidence" value="ECO:0000318"/>
    <property type="project" value="GO_Central"/>
</dbReference>
<evidence type="ECO:0000259" key="12">
    <source>
        <dbReference type="Pfam" id="PF25577"/>
    </source>
</evidence>
<evidence type="ECO:0000256" key="6">
    <source>
        <dbReference type="ARBA" id="ARBA00023242"/>
    </source>
</evidence>
<name>A7STW0_NEMVE</name>
<dbReference type="SUPFAM" id="SSF55486">
    <property type="entry name" value="Metalloproteases ('zincins'), catalytic domain"/>
    <property type="match status" value="1"/>
</dbReference>
<protein>
    <recommendedName>
        <fullName evidence="3">Transcription initiation factor TFIID subunit 2</fullName>
    </recommendedName>
    <alternativeName>
        <fullName evidence="7">Transcription initiation factor TFIID 150 kDa subunit</fullName>
    </alternativeName>
</protein>
<dbReference type="GO" id="GO:0051123">
    <property type="term" value="P:RNA polymerase II preinitiation complex assembly"/>
    <property type="evidence" value="ECO:0007669"/>
    <property type="project" value="UniProtKB-ARBA"/>
</dbReference>
<evidence type="ECO:0000256" key="5">
    <source>
        <dbReference type="ARBA" id="ARBA00023163"/>
    </source>
</evidence>
<feature type="non-terminal residue" evidence="13">
    <location>
        <position position="997"/>
    </location>
</feature>
<dbReference type="Pfam" id="PF25577">
    <property type="entry name" value="TPR_TAF2_C"/>
    <property type="match status" value="1"/>
</dbReference>
<dbReference type="InterPro" id="IPR037813">
    <property type="entry name" value="TAF2"/>
</dbReference>
<keyword evidence="6" id="KW-0539">Nucleus</keyword>
<dbReference type="FunCoup" id="A7STW0">
    <property type="interactions" value="679"/>
</dbReference>
<feature type="domain" description="Aminopeptidase N-like N-terminal" evidence="10">
    <location>
        <begin position="102"/>
        <end position="214"/>
    </location>
</feature>
<evidence type="ECO:0000259" key="9">
    <source>
        <dbReference type="Pfam" id="PF01433"/>
    </source>
</evidence>
<dbReference type="PANTHER" id="PTHR15137:SF9">
    <property type="entry name" value="TRANSCRIPTION INITIATION FACTOR TFIID SUBUNIT 2"/>
    <property type="match status" value="1"/>
</dbReference>
<dbReference type="Pfam" id="PF25316">
    <property type="entry name" value="TAF2_3rd"/>
    <property type="match status" value="1"/>
</dbReference>
<dbReference type="MEROPS" id="M01.972"/>
<dbReference type="Pfam" id="PF01433">
    <property type="entry name" value="Peptidase_M1"/>
    <property type="match status" value="1"/>
</dbReference>
<keyword evidence="4" id="KW-0805">Transcription regulation</keyword>
<accession>A7STW0</accession>
<sequence length="997" mass="113718">HQTLCITSIDFQRRCLFGFVELRVLPLTSNLNRLKLNCKQCRIMRVCIREEKKEDWYEAGFQLEDSNRPVCPDGKKRNLDYFLACQQNAVSSADPDYGGGELVIRIPKEVLSCAMERKQFRVSIEYSLEHPDSGIQFVTPKGDGTMAQRAAHLFTYTYANSSRLWFPCVDSYAEVCTWSIDITVDKDMVAVSCGELVDQVFTIDERRKTFHYALNIPTSAVNIAVAVGPFEIYVDPIMPEVTNFCLPGLLANLKHSTAFLHDVFEMYEENLSCRYPYTHYKQVFVDQAYSVKAAYASMSIFNTSLLHSSRIIDQTFITRRVLAQALAEQFFGCYICMQDWSDAWLCSGIAGYLYSLYVKKAFGNNEYRYWIMKETESVCQYETDGPGLPPLHSNMIESTANQSSSSSQHSPRSAAGSSIHLHPHLTSVKQREVAWSKSHLVLRMIEIRIGQEPLLQVFNKLLSLANTTAQPKVDSSLWRNLLLSTSGFLKSISTVSGKDINVFIDQWICHSGIAKFHGSFVFNRKRNIVELDIKQDLSKGTVKYVGPLTVCVQELDGSFNHTVQIEDITSRHELPCHSKSRRNKKKKIPLMTGEEVDMNLDAMDSDSPVLWLRIDPEVTWLRQVSFEQPDYMWQYQLRHERDIMAQVQSLVALERFPTAPTRDALMDIITQKECFYRVRQEACMCLAKVASASADSWTGQTAMLNIFKNMFGSKSAPQIIRYNDFSNFISYFVLKTLPIAIASVRNIHSQCPREVVLFLMDLLKYNDNRLNKYSDSYHLAALIEALSATITPGVAMVSTQRLLLVKLKDDTQLVLAEVIRRLNLEKLQPSYRYCVTVSCLKALRNLQVNGQVPADSVAFEFYAGFGHFEDVRCSAIECLADYTKVEVSEKTLNFLMEIVEKDPVPYIRHHTLRVLSDNPPFTRKSDSPLCTQVLVERLWHFMWSVNNTVHDWRLRCDAVDLYSALFGRLTPSCVPSQGMGIVIDLKEKKIMNLSPLP</sequence>
<evidence type="ECO:0000256" key="8">
    <source>
        <dbReference type="SAM" id="MobiDB-lite"/>
    </source>
</evidence>
<feature type="compositionally biased region" description="Low complexity" evidence="8">
    <location>
        <begin position="398"/>
        <end position="417"/>
    </location>
</feature>
<keyword evidence="14" id="KW-1185">Reference proteome</keyword>
<evidence type="ECO:0000256" key="2">
    <source>
        <dbReference type="ARBA" id="ARBA00010937"/>
    </source>
</evidence>
<dbReference type="Gene3D" id="1.10.390.10">
    <property type="entry name" value="Neutral Protease Domain 2"/>
    <property type="match status" value="1"/>
</dbReference>
<feature type="non-terminal residue" evidence="13">
    <location>
        <position position="1"/>
    </location>
</feature>
<evidence type="ECO:0000259" key="10">
    <source>
        <dbReference type="Pfam" id="PF17900"/>
    </source>
</evidence>
<dbReference type="OMA" id="EQPDYQW"/>
<dbReference type="GO" id="GO:0006367">
    <property type="term" value="P:transcription initiation at RNA polymerase II promoter"/>
    <property type="evidence" value="ECO:0000318"/>
    <property type="project" value="GO_Central"/>
</dbReference>
<dbReference type="FunFam" id="2.60.40.1730:FF:000003">
    <property type="entry name" value="Transcription initiation factor TFIID subunit 2"/>
    <property type="match status" value="1"/>
</dbReference>
<dbReference type="InterPro" id="IPR057991">
    <property type="entry name" value="TPR_TAF2_C"/>
</dbReference>
<dbReference type="GO" id="GO:0008270">
    <property type="term" value="F:zinc ion binding"/>
    <property type="evidence" value="ECO:0007669"/>
    <property type="project" value="InterPro"/>
</dbReference>
<evidence type="ECO:0000256" key="1">
    <source>
        <dbReference type="ARBA" id="ARBA00004123"/>
    </source>
</evidence>
<dbReference type="InterPro" id="IPR057345">
    <property type="entry name" value="Ig-like_TAF2"/>
</dbReference>
<feature type="domain" description="Transcription initiation factor TFIID subunit 2 Ig-like" evidence="11">
    <location>
        <begin position="511"/>
        <end position="629"/>
    </location>
</feature>
<dbReference type="InParanoid" id="A7STW0"/>
<dbReference type="AlphaFoldDB" id="A7STW0"/>
<proteinExistence type="inferred from homology"/>
<dbReference type="GO" id="GO:0005669">
    <property type="term" value="C:transcription factor TFIID complex"/>
    <property type="evidence" value="ECO:0000318"/>
    <property type="project" value="GO_Central"/>
</dbReference>